<feature type="compositionally biased region" description="Low complexity" evidence="3">
    <location>
        <begin position="826"/>
        <end position="845"/>
    </location>
</feature>
<name>A0A5C7HFM4_9ROSI</name>
<feature type="compositionally biased region" description="Gly residues" evidence="3">
    <location>
        <begin position="550"/>
        <end position="564"/>
    </location>
</feature>
<evidence type="ECO:0000256" key="2">
    <source>
        <dbReference type="PROSITE-ProRule" id="PRU00035"/>
    </source>
</evidence>
<feature type="compositionally biased region" description="Polar residues" evidence="3">
    <location>
        <begin position="883"/>
        <end position="895"/>
    </location>
</feature>
<dbReference type="Pfam" id="PF00249">
    <property type="entry name" value="Myb_DNA-binding"/>
    <property type="match status" value="1"/>
</dbReference>
<dbReference type="Gene3D" id="1.10.10.60">
    <property type="entry name" value="Homeodomain-like"/>
    <property type="match status" value="1"/>
</dbReference>
<dbReference type="SUPFAM" id="SSF47370">
    <property type="entry name" value="Bromodomain"/>
    <property type="match status" value="1"/>
</dbReference>
<dbReference type="CDD" id="cd00167">
    <property type="entry name" value="SANT"/>
    <property type="match status" value="1"/>
</dbReference>
<feature type="domain" description="Bromo" evidence="4">
    <location>
        <begin position="619"/>
        <end position="691"/>
    </location>
</feature>
<dbReference type="EMBL" id="VAHF01000008">
    <property type="protein sequence ID" value="TXG55751.1"/>
    <property type="molecule type" value="Genomic_DNA"/>
</dbReference>
<feature type="compositionally biased region" description="Basic and acidic residues" evidence="3">
    <location>
        <begin position="855"/>
        <end position="877"/>
    </location>
</feature>
<dbReference type="InterPro" id="IPR036427">
    <property type="entry name" value="Bromodomain-like_sf"/>
</dbReference>
<dbReference type="SMART" id="SM00297">
    <property type="entry name" value="BROMO"/>
    <property type="match status" value="1"/>
</dbReference>
<feature type="compositionally biased region" description="Basic and acidic residues" evidence="3">
    <location>
        <begin position="918"/>
        <end position="936"/>
    </location>
</feature>
<feature type="compositionally biased region" description="Polar residues" evidence="3">
    <location>
        <begin position="464"/>
        <end position="483"/>
    </location>
</feature>
<dbReference type="GO" id="GO:0008418">
    <property type="term" value="F:protein-N-terminal asparagine amidohydrolase activity"/>
    <property type="evidence" value="ECO:0007669"/>
    <property type="project" value="InterPro"/>
</dbReference>
<dbReference type="CDD" id="cd04369">
    <property type="entry name" value="Bromodomain"/>
    <property type="match status" value="1"/>
</dbReference>
<sequence>MIFVGGLPFSTESSSSSSSQRSESDALFSLMEHPILVSASQSFKCTQERKVSALDDSDSKYVYIFQREYATVDSALVHYVGTDEATTCVGLVIQNRRNGMTSVAHLDSPTIVDIGLAQMLLLVAHNGFDAELDVHLIGGFDDVTPNHANGSTISQSHVELDGYSFPLCAKIIETLRRRKEKFHIQTLFVLGHNTKRDSQGNAYPIFTGFLVETSTGSLIPASFDRTSRCPDEIVRRIRVGSCYEDASWNGKLLETYDTQTDRFVIAPCCWTLRQLRIIKTLQHLCDAEILLKCSTSPSAEAPDFVETLRRQWNHLIKHPDWRQSFPKKQARVFERTAGGDWKSKEDESSDKTTSSWGTWEELLLACAVKRHGLKNWDSVAMELQTKTSLPHLLTTAQFCKQKYMELKRRFKDNNNNIPWLEHLRKVRVDELKQDLQRYDLSIKLILFLFLKVKRLEEERDRCLDNNNTSNEPEPDLNQPNTSLNDDDKRPQKSEEPDKTCARLVSGDESDRENRSVNESNSTGLSDKVGGEGGGGEGELVKSEADPCRSGLGGDGAGQGQGQGQGETTKEEESEELGDSVTQLSSDVQSSASYGRKKRKIGSGGDAKSEPLIELLDVIRTHKHASLFERRLKLQESSKYKEIVRQHVDLETIQTRVEQGTYSSCSLTNFYRDLLLVFNNAIVFFPKSSLESTTAHQLRRLVSIEINKETPTQKPVSSQEPPVSLPPQPKTTKPPHLERSDSLLDKQKSSAPIIVCRKRSSVSAKQSDDKKPATTDIKPSVDRSSSLLKLKAPENSTITGTRSTRRNSNNNKNPTNTTPPPPPPPSSSNKKQSTGTASGSKAGSASVDKQQNSKTDNNKKIEASSASDKKKSVVDFLKRIKKNSPVQTAKKNNNKGVSEELKRNNNNNNNSSSGKKDKKGKERQSSAERRQRKDTSPPKKNVGRPPKKAAETTPVTGKRAREEVVTKRQSKRSRR</sequence>
<feature type="region of interest" description="Disordered" evidence="3">
    <location>
        <begin position="708"/>
        <end position="974"/>
    </location>
</feature>
<keyword evidence="6" id="KW-1185">Reference proteome</keyword>
<dbReference type="Proteomes" id="UP000323000">
    <property type="component" value="Chromosome 8"/>
</dbReference>
<dbReference type="InterPro" id="IPR001487">
    <property type="entry name" value="Bromodomain"/>
</dbReference>
<feature type="compositionally biased region" description="Pro residues" evidence="3">
    <location>
        <begin position="816"/>
        <end position="825"/>
    </location>
</feature>
<comment type="caution">
    <text evidence="5">The sequence shown here is derived from an EMBL/GenBank/DDBJ whole genome shotgun (WGS) entry which is preliminary data.</text>
</comment>
<keyword evidence="1 2" id="KW-0103">Bromodomain</keyword>
<dbReference type="InterPro" id="IPR001005">
    <property type="entry name" value="SANT/Myb"/>
</dbReference>
<feature type="region of interest" description="Disordered" evidence="3">
    <location>
        <begin position="1"/>
        <end position="20"/>
    </location>
</feature>
<feature type="compositionally biased region" description="Low complexity" evidence="3">
    <location>
        <begin position="903"/>
        <end position="912"/>
    </location>
</feature>
<feature type="compositionally biased region" description="Polar residues" evidence="3">
    <location>
        <begin position="708"/>
        <end position="720"/>
    </location>
</feature>
<dbReference type="PANTHER" id="PTHR37888">
    <property type="entry name" value="DNA-BINDING BROMODOMAIN-CONTAINING PROTEIN"/>
    <property type="match status" value="1"/>
</dbReference>
<organism evidence="5 6">
    <name type="scientific">Acer yangbiense</name>
    <dbReference type="NCBI Taxonomy" id="1000413"/>
    <lineage>
        <taxon>Eukaryota</taxon>
        <taxon>Viridiplantae</taxon>
        <taxon>Streptophyta</taxon>
        <taxon>Embryophyta</taxon>
        <taxon>Tracheophyta</taxon>
        <taxon>Spermatophyta</taxon>
        <taxon>Magnoliopsida</taxon>
        <taxon>eudicotyledons</taxon>
        <taxon>Gunneridae</taxon>
        <taxon>Pentapetalae</taxon>
        <taxon>rosids</taxon>
        <taxon>malvids</taxon>
        <taxon>Sapindales</taxon>
        <taxon>Sapindaceae</taxon>
        <taxon>Hippocastanoideae</taxon>
        <taxon>Acereae</taxon>
        <taxon>Acer</taxon>
    </lineage>
</organism>
<feature type="compositionally biased region" description="Low complexity" evidence="3">
    <location>
        <begin position="10"/>
        <end position="20"/>
    </location>
</feature>
<dbReference type="AlphaFoldDB" id="A0A5C7HFM4"/>
<proteinExistence type="predicted"/>
<feature type="region of interest" description="Disordered" evidence="3">
    <location>
        <begin position="463"/>
        <end position="605"/>
    </location>
</feature>
<dbReference type="OrthoDB" id="1742084at2759"/>
<feature type="compositionally biased region" description="Polar residues" evidence="3">
    <location>
        <begin position="579"/>
        <end position="592"/>
    </location>
</feature>
<dbReference type="Pfam" id="PF14736">
    <property type="entry name" value="N_Asn_amidohyd"/>
    <property type="match status" value="1"/>
</dbReference>
<dbReference type="InterPro" id="IPR009057">
    <property type="entry name" value="Homeodomain-like_sf"/>
</dbReference>
<accession>A0A5C7HFM4</accession>
<feature type="compositionally biased region" description="Low complexity" evidence="3">
    <location>
        <begin position="794"/>
        <end position="815"/>
    </location>
</feature>
<dbReference type="SMART" id="SM00717">
    <property type="entry name" value="SANT"/>
    <property type="match status" value="1"/>
</dbReference>
<dbReference type="SUPFAM" id="SSF46689">
    <property type="entry name" value="Homeodomain-like"/>
    <property type="match status" value="1"/>
</dbReference>
<feature type="compositionally biased region" description="Basic and acidic residues" evidence="3">
    <location>
        <begin position="734"/>
        <end position="747"/>
    </location>
</feature>
<gene>
    <name evidence="5" type="ORF">EZV62_017064</name>
</gene>
<evidence type="ECO:0000259" key="4">
    <source>
        <dbReference type="PROSITE" id="PS50014"/>
    </source>
</evidence>
<dbReference type="PROSITE" id="PS50014">
    <property type="entry name" value="BROMODOMAIN_2"/>
    <property type="match status" value="1"/>
</dbReference>
<dbReference type="Gene3D" id="1.20.920.10">
    <property type="entry name" value="Bromodomain-like"/>
    <property type="match status" value="1"/>
</dbReference>
<protein>
    <recommendedName>
        <fullName evidence="4">Bromo domain-containing protein</fullName>
    </recommendedName>
</protein>
<evidence type="ECO:0000313" key="6">
    <source>
        <dbReference type="Proteomes" id="UP000323000"/>
    </source>
</evidence>
<dbReference type="PANTHER" id="PTHR37888:SF11">
    <property type="entry name" value="DNA-BINDING BROMODOMAIN-CONTAINING PROTEIN"/>
    <property type="match status" value="1"/>
</dbReference>
<evidence type="ECO:0000313" key="5">
    <source>
        <dbReference type="EMBL" id="TXG55751.1"/>
    </source>
</evidence>
<dbReference type="InterPro" id="IPR026750">
    <property type="entry name" value="NTAN1"/>
</dbReference>
<evidence type="ECO:0000256" key="3">
    <source>
        <dbReference type="SAM" id="MobiDB-lite"/>
    </source>
</evidence>
<reference evidence="6" key="1">
    <citation type="journal article" date="2019" name="Gigascience">
        <title>De novo genome assembly of the endangered Acer yangbiense, a plant species with extremely small populations endemic to Yunnan Province, China.</title>
        <authorList>
            <person name="Yang J."/>
            <person name="Wariss H.M."/>
            <person name="Tao L."/>
            <person name="Zhang R."/>
            <person name="Yun Q."/>
            <person name="Hollingsworth P."/>
            <person name="Dao Z."/>
            <person name="Luo G."/>
            <person name="Guo H."/>
            <person name="Ma Y."/>
            <person name="Sun W."/>
        </authorList>
    </citation>
    <scope>NUCLEOTIDE SEQUENCE [LARGE SCALE GENOMIC DNA]</scope>
    <source>
        <strain evidence="6">cv. Malutang</strain>
    </source>
</reference>
<evidence type="ECO:0000256" key="1">
    <source>
        <dbReference type="ARBA" id="ARBA00023117"/>
    </source>
</evidence>
<feature type="compositionally biased region" description="Basic and acidic residues" evidence="3">
    <location>
        <begin position="485"/>
        <end position="500"/>
    </location>
</feature>
<dbReference type="Pfam" id="PF00439">
    <property type="entry name" value="Bromodomain"/>
    <property type="match status" value="1"/>
</dbReference>